<feature type="transmembrane region" description="Helical" evidence="10">
    <location>
        <begin position="42"/>
        <end position="62"/>
    </location>
</feature>
<comment type="function">
    <text evidence="1 10">Role in flagellar biosynthesis.</text>
</comment>
<dbReference type="PRINTS" id="PR00953">
    <property type="entry name" value="TYPE3IMRPROT"/>
</dbReference>
<protein>
    <recommendedName>
        <fullName evidence="3 9">Flagellar biosynthetic protein FliR</fullName>
    </recommendedName>
</protein>
<sequence>MNLPDFGLGALEADLWRLLFVMVRIGAAVMAAPIFGAGSVPVQVRIVLAGAIAVFVLAWTPVALPADLLSIAALLALAGEVVIGLAFGFILTLSFAAAVMAAEQIGGAMGMAIATAVDPNTGGQSGALGQYFTLVLTLIFLGVGGHLIWLRLIVDSYTSLPPGTWLGAERAAAIAGFASAMFVAAVAIALPVMLALLLVQFATGVLSRSAPSLNLFSLGLPAGVMAGIAALIAAMPLIGEQFVTLSGQALDQVAQVTGS</sequence>
<dbReference type="Proteomes" id="UP000053464">
    <property type="component" value="Unassembled WGS sequence"/>
</dbReference>
<dbReference type="AlphaFoldDB" id="A0A0G9MPQ0"/>
<dbReference type="InterPro" id="IPR006303">
    <property type="entry name" value="FliR"/>
</dbReference>
<dbReference type="GO" id="GO:0009425">
    <property type="term" value="C:bacterial-type flagellum basal body"/>
    <property type="evidence" value="ECO:0007669"/>
    <property type="project" value="UniProtKB-SubCell"/>
</dbReference>
<keyword evidence="8 10" id="KW-0975">Bacterial flagellum</keyword>
<keyword evidence="12" id="KW-1185">Reference proteome</keyword>
<comment type="similarity">
    <text evidence="2 10">Belongs to the FliR/MopE/SpaR family.</text>
</comment>
<dbReference type="PANTHER" id="PTHR30065:SF8">
    <property type="entry name" value="FLAGELLAR BIOSYNTHETIC PROTEIN FLIR"/>
    <property type="match status" value="1"/>
</dbReference>
<gene>
    <name evidence="11" type="ORF">AAW00_14015</name>
</gene>
<feature type="transmembrane region" description="Helical" evidence="10">
    <location>
        <begin position="131"/>
        <end position="154"/>
    </location>
</feature>
<evidence type="ECO:0000256" key="8">
    <source>
        <dbReference type="ARBA" id="ARBA00023143"/>
    </source>
</evidence>
<evidence type="ECO:0000256" key="3">
    <source>
        <dbReference type="ARBA" id="ARBA00021717"/>
    </source>
</evidence>
<dbReference type="EMBL" id="LBHB01000006">
    <property type="protein sequence ID" value="KLE31273.1"/>
    <property type="molecule type" value="Genomic_DNA"/>
</dbReference>
<feature type="transmembrane region" description="Helical" evidence="10">
    <location>
        <begin position="174"/>
        <end position="201"/>
    </location>
</feature>
<feature type="transmembrane region" description="Helical" evidence="10">
    <location>
        <begin position="68"/>
        <end position="101"/>
    </location>
</feature>
<proteinExistence type="inferred from homology"/>
<comment type="caution">
    <text evidence="11">The sequence shown here is derived from an EMBL/GenBank/DDBJ whole genome shotgun (WGS) entry which is preliminary data.</text>
</comment>
<evidence type="ECO:0000256" key="10">
    <source>
        <dbReference type="RuleBase" id="RU362071"/>
    </source>
</evidence>
<name>A0A0G9MPQ0_9SPHN</name>
<keyword evidence="6 10" id="KW-1133">Transmembrane helix</keyword>
<keyword evidence="5 10" id="KW-0812">Transmembrane</keyword>
<dbReference type="OrthoDB" id="9797790at2"/>
<evidence type="ECO:0000256" key="9">
    <source>
        <dbReference type="NCBIfam" id="TIGR01400"/>
    </source>
</evidence>
<dbReference type="PATRIC" id="fig|1581420.6.peg.2866"/>
<keyword evidence="7 10" id="KW-0472">Membrane</keyword>
<reference evidence="11 12" key="1">
    <citation type="submission" date="2015-04" db="EMBL/GenBank/DDBJ databases">
        <title>The draft genome sequence of Erythrobacter luteus KA37.</title>
        <authorList>
            <person name="Zhuang L."/>
            <person name="Liu Y."/>
            <person name="Shao Z."/>
        </authorList>
    </citation>
    <scope>NUCLEOTIDE SEQUENCE [LARGE SCALE GENOMIC DNA]</scope>
    <source>
        <strain evidence="11 12">KA37</strain>
    </source>
</reference>
<keyword evidence="11" id="KW-0966">Cell projection</keyword>
<dbReference type="GO" id="GO:0006605">
    <property type="term" value="P:protein targeting"/>
    <property type="evidence" value="ECO:0007669"/>
    <property type="project" value="UniProtKB-UniRule"/>
</dbReference>
<dbReference type="NCBIfam" id="TIGR01400">
    <property type="entry name" value="fliR"/>
    <property type="match status" value="1"/>
</dbReference>
<organism evidence="11 12">
    <name type="scientific">Aurantiacibacter luteus</name>
    <dbReference type="NCBI Taxonomy" id="1581420"/>
    <lineage>
        <taxon>Bacteria</taxon>
        <taxon>Pseudomonadati</taxon>
        <taxon>Pseudomonadota</taxon>
        <taxon>Alphaproteobacteria</taxon>
        <taxon>Sphingomonadales</taxon>
        <taxon>Erythrobacteraceae</taxon>
        <taxon>Aurantiacibacter</taxon>
    </lineage>
</organism>
<evidence type="ECO:0000256" key="4">
    <source>
        <dbReference type="ARBA" id="ARBA00022475"/>
    </source>
</evidence>
<dbReference type="Pfam" id="PF01311">
    <property type="entry name" value="Bac_export_1"/>
    <property type="match status" value="1"/>
</dbReference>
<dbReference type="InterPro" id="IPR002010">
    <property type="entry name" value="T3SS_IM_R"/>
</dbReference>
<comment type="subcellular location">
    <subcellularLocation>
        <location evidence="10">Cell membrane</location>
        <topology evidence="10">Multi-pass membrane protein</topology>
    </subcellularLocation>
    <subcellularLocation>
        <location evidence="10">Bacterial flagellum basal body</location>
    </subcellularLocation>
</comment>
<keyword evidence="11" id="KW-0969">Cilium</keyword>
<dbReference type="PANTHER" id="PTHR30065">
    <property type="entry name" value="FLAGELLAR BIOSYNTHETIC PROTEIN FLIR"/>
    <property type="match status" value="1"/>
</dbReference>
<evidence type="ECO:0000313" key="12">
    <source>
        <dbReference type="Proteomes" id="UP000053464"/>
    </source>
</evidence>
<feature type="transmembrane region" description="Helical" evidence="10">
    <location>
        <begin position="213"/>
        <end position="238"/>
    </location>
</feature>
<feature type="transmembrane region" description="Helical" evidence="10">
    <location>
        <begin position="15"/>
        <end position="35"/>
    </location>
</feature>
<keyword evidence="11" id="KW-0282">Flagellum</keyword>
<accession>A0A0G9MPQ0</accession>
<dbReference type="RefSeq" id="WP_047005077.1">
    <property type="nucleotide sequence ID" value="NZ_LBHB01000006.1"/>
</dbReference>
<evidence type="ECO:0000256" key="7">
    <source>
        <dbReference type="ARBA" id="ARBA00023136"/>
    </source>
</evidence>
<dbReference type="GO" id="GO:0044780">
    <property type="term" value="P:bacterial-type flagellum assembly"/>
    <property type="evidence" value="ECO:0007669"/>
    <property type="project" value="UniProtKB-UniRule"/>
</dbReference>
<keyword evidence="4 10" id="KW-1003">Cell membrane</keyword>
<evidence type="ECO:0000256" key="2">
    <source>
        <dbReference type="ARBA" id="ARBA00009772"/>
    </source>
</evidence>
<evidence type="ECO:0000256" key="6">
    <source>
        <dbReference type="ARBA" id="ARBA00022989"/>
    </source>
</evidence>
<dbReference type="GO" id="GO:0005886">
    <property type="term" value="C:plasma membrane"/>
    <property type="evidence" value="ECO:0007669"/>
    <property type="project" value="UniProtKB-SubCell"/>
</dbReference>
<evidence type="ECO:0000313" key="11">
    <source>
        <dbReference type="EMBL" id="KLE31273.1"/>
    </source>
</evidence>
<evidence type="ECO:0000256" key="5">
    <source>
        <dbReference type="ARBA" id="ARBA00022692"/>
    </source>
</evidence>
<dbReference type="STRING" id="1581420.AAW00_14015"/>
<evidence type="ECO:0000256" key="1">
    <source>
        <dbReference type="ARBA" id="ARBA00002578"/>
    </source>
</evidence>